<evidence type="ECO:0000256" key="1">
    <source>
        <dbReference type="ARBA" id="ARBA00012528"/>
    </source>
</evidence>
<dbReference type="EC" id="2.7.7.65" evidence="1"/>
<feature type="transmembrane region" description="Helical" evidence="3">
    <location>
        <begin position="17"/>
        <end position="36"/>
    </location>
</feature>
<dbReference type="PANTHER" id="PTHR45138">
    <property type="entry name" value="REGULATORY COMPONENTS OF SENSORY TRANSDUCTION SYSTEM"/>
    <property type="match status" value="1"/>
</dbReference>
<evidence type="ECO:0000256" key="3">
    <source>
        <dbReference type="SAM" id="Phobius"/>
    </source>
</evidence>
<comment type="catalytic activity">
    <reaction evidence="2">
        <text>2 GTP = 3',3'-c-di-GMP + 2 diphosphate</text>
        <dbReference type="Rhea" id="RHEA:24898"/>
        <dbReference type="ChEBI" id="CHEBI:33019"/>
        <dbReference type="ChEBI" id="CHEBI:37565"/>
        <dbReference type="ChEBI" id="CHEBI:58805"/>
        <dbReference type="EC" id="2.7.7.65"/>
    </reaction>
</comment>
<evidence type="ECO:0000313" key="6">
    <source>
        <dbReference type="Proteomes" id="UP000248090"/>
    </source>
</evidence>
<evidence type="ECO:0000259" key="4">
    <source>
        <dbReference type="PROSITE" id="PS50887"/>
    </source>
</evidence>
<dbReference type="Gene3D" id="3.30.70.270">
    <property type="match status" value="1"/>
</dbReference>
<dbReference type="PROSITE" id="PS50887">
    <property type="entry name" value="GGDEF"/>
    <property type="match status" value="1"/>
</dbReference>
<keyword evidence="6" id="KW-1185">Reference proteome</keyword>
<proteinExistence type="predicted"/>
<keyword evidence="3" id="KW-0472">Membrane</keyword>
<evidence type="ECO:0000256" key="2">
    <source>
        <dbReference type="ARBA" id="ARBA00034247"/>
    </source>
</evidence>
<dbReference type="EMBL" id="LAPT01000098">
    <property type="protein sequence ID" value="PXF29737.1"/>
    <property type="molecule type" value="Genomic_DNA"/>
</dbReference>
<dbReference type="SUPFAM" id="SSF55073">
    <property type="entry name" value="Nucleotide cyclase"/>
    <property type="match status" value="1"/>
</dbReference>
<dbReference type="Proteomes" id="UP000248090">
    <property type="component" value="Unassembled WGS sequence"/>
</dbReference>
<dbReference type="InterPro" id="IPR029787">
    <property type="entry name" value="Nucleotide_cyclase"/>
</dbReference>
<dbReference type="Pfam" id="PF00990">
    <property type="entry name" value="GGDEF"/>
    <property type="match status" value="1"/>
</dbReference>
<dbReference type="CDD" id="cd12914">
    <property type="entry name" value="PDC1_DGC_like"/>
    <property type="match status" value="1"/>
</dbReference>
<dbReference type="CDD" id="cd01949">
    <property type="entry name" value="GGDEF"/>
    <property type="match status" value="1"/>
</dbReference>
<dbReference type="PANTHER" id="PTHR45138:SF9">
    <property type="entry name" value="DIGUANYLATE CYCLASE DGCM-RELATED"/>
    <property type="match status" value="1"/>
</dbReference>
<gene>
    <name evidence="5" type="ORF">WH50_18965</name>
</gene>
<keyword evidence="3" id="KW-1133">Transmembrane helix</keyword>
<keyword evidence="3" id="KW-0812">Transmembrane</keyword>
<comment type="caution">
    <text evidence="5">The sequence shown here is derived from an EMBL/GenBank/DDBJ whole genome shotgun (WGS) entry which is preliminary data.</text>
</comment>
<dbReference type="InterPro" id="IPR050469">
    <property type="entry name" value="Diguanylate_Cyclase"/>
</dbReference>
<dbReference type="RefSeq" id="WP_110188902.1">
    <property type="nucleotide sequence ID" value="NZ_CP177354.1"/>
</dbReference>
<organism evidence="5 6">
    <name type="scientific">Pokkaliibacter plantistimulans</name>
    <dbReference type="NCBI Taxonomy" id="1635171"/>
    <lineage>
        <taxon>Bacteria</taxon>
        <taxon>Pseudomonadati</taxon>
        <taxon>Pseudomonadota</taxon>
        <taxon>Gammaproteobacteria</taxon>
        <taxon>Oceanospirillales</taxon>
        <taxon>Balneatrichaceae</taxon>
        <taxon>Pokkaliibacter</taxon>
    </lineage>
</organism>
<sequence>MTDVSLIAKPPSSLKRILLVTLAIFVPLFAALYVSLDIYDQQQRLAYISREDLALQNRVTALNTELDRSLSLLRNLPQVLAQSRDVTETLAQSDSQAMRNRLNRFLARATEDLKVDIMWAMDRTGNTVAASNYDQAASLIGGNYAYRDYFKTALAGGKGHQFAIGATTLVPGFYFSAPVTYQDEVIGVVAMKINVSNLLNWVMQPNVMVSDSVGLVIMASNPDYVLRAMPDSPLQAMSDDQQLQRYQQHQFEKLRLDISDIYGGYTLWRLGNHTSPALIKRQASHENDFEGIAYSYLDQLDELDHRHTAHLLIALVASGLLSLAIASTLVYLLRSHDGERQLRASNAKLEMLNNQLEALAGEDPLTGIFNRRKLDLMLEEEWTRSRRYRRPLSVAVLDLDYFKKINDTLGHGAGDAVLIHVARLLSSNKRSTDVLARLGGEEFVMVLPETHAQDAQILMERLRQMIAAEPTPWKQESISVTISIGITSLGREDKISDLLRRADEALYEAKGAGRNQVYVHCPQHVSQSG</sequence>
<protein>
    <recommendedName>
        <fullName evidence="1">diguanylate cyclase</fullName>
        <ecNumber evidence="1">2.7.7.65</ecNumber>
    </recommendedName>
</protein>
<evidence type="ECO:0000313" key="5">
    <source>
        <dbReference type="EMBL" id="PXF29737.1"/>
    </source>
</evidence>
<dbReference type="SUPFAM" id="SSF103190">
    <property type="entry name" value="Sensory domain-like"/>
    <property type="match status" value="1"/>
</dbReference>
<feature type="domain" description="GGDEF" evidence="4">
    <location>
        <begin position="390"/>
        <end position="522"/>
    </location>
</feature>
<accession>A0ABX5LSW7</accession>
<dbReference type="Gene3D" id="3.30.450.20">
    <property type="entry name" value="PAS domain"/>
    <property type="match status" value="1"/>
</dbReference>
<dbReference type="InterPro" id="IPR000160">
    <property type="entry name" value="GGDEF_dom"/>
</dbReference>
<dbReference type="NCBIfam" id="TIGR00254">
    <property type="entry name" value="GGDEF"/>
    <property type="match status" value="1"/>
</dbReference>
<dbReference type="SMART" id="SM00267">
    <property type="entry name" value="GGDEF"/>
    <property type="match status" value="1"/>
</dbReference>
<reference evidence="5 6" key="1">
    <citation type="submission" date="2015-03" db="EMBL/GenBank/DDBJ databases">
        <authorList>
            <person name="Krishnan R."/>
            <person name="Midha S."/>
            <person name="Patil P.B."/>
            <person name="Rameshkumar N."/>
        </authorList>
    </citation>
    <scope>NUCLEOTIDE SEQUENCE [LARGE SCALE GENOMIC DNA]</scope>
    <source>
        <strain evidence="5 6">L1E11</strain>
    </source>
</reference>
<name>A0ABX5LSW7_9GAMM</name>
<dbReference type="InterPro" id="IPR043128">
    <property type="entry name" value="Rev_trsase/Diguanyl_cyclase"/>
</dbReference>
<feature type="transmembrane region" description="Helical" evidence="3">
    <location>
        <begin position="311"/>
        <end position="333"/>
    </location>
</feature>
<dbReference type="InterPro" id="IPR029151">
    <property type="entry name" value="Sensor-like_sf"/>
</dbReference>